<reference evidence="2" key="1">
    <citation type="submission" date="2018-06" db="EMBL/GenBank/DDBJ databases">
        <authorList>
            <person name="Zhirakovskaya E."/>
        </authorList>
    </citation>
    <scope>NUCLEOTIDE SEQUENCE</scope>
</reference>
<keyword evidence="1" id="KW-0456">Lyase</keyword>
<sequence>MSETSNNYKGVWPVLITPYNDDLSIDIDGYRKMLEWYSSLDLGGVYANCQSSEMFELTDDERLLLITEALKVVDRKFPVVATGNFGNNIDEHIEFIKKVADTGAEIVMLTVPTFHNTDEELEKYYLTIVEKTDAKLGIYECPVPRSYNLGLGLVKVLADSGRFFAYKETSCNIDRIKKLIEITSDTNLAYLQANVPYMLEAVKLGAPGSMNIAANWIPDLEIEVLKRGLEGDANADELNGILCGMEMAQRSV</sequence>
<evidence type="ECO:0000256" key="1">
    <source>
        <dbReference type="ARBA" id="ARBA00023239"/>
    </source>
</evidence>
<evidence type="ECO:0008006" key="3">
    <source>
        <dbReference type="Google" id="ProtNLM"/>
    </source>
</evidence>
<dbReference type="InterPro" id="IPR013785">
    <property type="entry name" value="Aldolase_TIM"/>
</dbReference>
<dbReference type="Gene3D" id="3.20.20.70">
    <property type="entry name" value="Aldolase class I"/>
    <property type="match status" value="1"/>
</dbReference>
<dbReference type="CDD" id="cd00408">
    <property type="entry name" value="DHDPS-like"/>
    <property type="match status" value="1"/>
</dbReference>
<dbReference type="AlphaFoldDB" id="A0A3B1CHP1"/>
<proteinExistence type="predicted"/>
<gene>
    <name evidence="2" type="ORF">MNBD_IGNAVI01-2634</name>
</gene>
<dbReference type="PANTHER" id="PTHR12128">
    <property type="entry name" value="DIHYDRODIPICOLINATE SYNTHASE"/>
    <property type="match status" value="1"/>
</dbReference>
<accession>A0A3B1CHP1</accession>
<evidence type="ECO:0000313" key="2">
    <source>
        <dbReference type="EMBL" id="VAX24293.1"/>
    </source>
</evidence>
<dbReference type="SUPFAM" id="SSF51569">
    <property type="entry name" value="Aldolase"/>
    <property type="match status" value="1"/>
</dbReference>
<organism evidence="2">
    <name type="scientific">hydrothermal vent metagenome</name>
    <dbReference type="NCBI Taxonomy" id="652676"/>
    <lineage>
        <taxon>unclassified sequences</taxon>
        <taxon>metagenomes</taxon>
        <taxon>ecological metagenomes</taxon>
    </lineage>
</organism>
<dbReference type="GO" id="GO:0008840">
    <property type="term" value="F:4-hydroxy-tetrahydrodipicolinate synthase activity"/>
    <property type="evidence" value="ECO:0007669"/>
    <property type="project" value="TreeGrafter"/>
</dbReference>
<dbReference type="Pfam" id="PF00701">
    <property type="entry name" value="DHDPS"/>
    <property type="match status" value="1"/>
</dbReference>
<dbReference type="SMART" id="SM01130">
    <property type="entry name" value="DHDPS"/>
    <property type="match status" value="1"/>
</dbReference>
<dbReference type="InterPro" id="IPR002220">
    <property type="entry name" value="DapA-like"/>
</dbReference>
<protein>
    <recommendedName>
        <fullName evidence="3">4-hydroxy-tetrahydrodipicolinate synthase</fullName>
    </recommendedName>
</protein>
<dbReference type="EMBL" id="UOGD01000270">
    <property type="protein sequence ID" value="VAX24293.1"/>
    <property type="molecule type" value="Genomic_DNA"/>
</dbReference>
<name>A0A3B1CHP1_9ZZZZ</name>
<feature type="non-terminal residue" evidence="2">
    <location>
        <position position="252"/>
    </location>
</feature>
<dbReference type="PANTHER" id="PTHR12128:SF66">
    <property type="entry name" value="4-HYDROXY-2-OXOGLUTARATE ALDOLASE, MITOCHONDRIAL"/>
    <property type="match status" value="1"/>
</dbReference>